<evidence type="ECO:0000313" key="3">
    <source>
        <dbReference type="Proteomes" id="UP000828251"/>
    </source>
</evidence>
<evidence type="ECO:0000259" key="1">
    <source>
        <dbReference type="Pfam" id="PF00646"/>
    </source>
</evidence>
<proteinExistence type="predicted"/>
<dbReference type="OrthoDB" id="605328at2759"/>
<reference evidence="2 3" key="1">
    <citation type="journal article" date="2021" name="Plant Biotechnol. J.">
        <title>Multi-omics assisted identification of the key and species-specific regulatory components of drought-tolerant mechanisms in Gossypium stocksii.</title>
        <authorList>
            <person name="Yu D."/>
            <person name="Ke L."/>
            <person name="Zhang D."/>
            <person name="Wu Y."/>
            <person name="Sun Y."/>
            <person name="Mei J."/>
            <person name="Sun J."/>
            <person name="Sun Y."/>
        </authorList>
    </citation>
    <scope>NUCLEOTIDE SEQUENCE [LARGE SCALE GENOMIC DNA]</scope>
    <source>
        <strain evidence="3">cv. E1</strain>
        <tissue evidence="2">Leaf</tissue>
    </source>
</reference>
<accession>A0A9D4ABU3</accession>
<organism evidence="2 3">
    <name type="scientific">Gossypium stocksii</name>
    <dbReference type="NCBI Taxonomy" id="47602"/>
    <lineage>
        <taxon>Eukaryota</taxon>
        <taxon>Viridiplantae</taxon>
        <taxon>Streptophyta</taxon>
        <taxon>Embryophyta</taxon>
        <taxon>Tracheophyta</taxon>
        <taxon>Spermatophyta</taxon>
        <taxon>Magnoliopsida</taxon>
        <taxon>eudicotyledons</taxon>
        <taxon>Gunneridae</taxon>
        <taxon>Pentapetalae</taxon>
        <taxon>rosids</taxon>
        <taxon>malvids</taxon>
        <taxon>Malvales</taxon>
        <taxon>Malvaceae</taxon>
        <taxon>Malvoideae</taxon>
        <taxon>Gossypium</taxon>
    </lineage>
</organism>
<dbReference type="EMBL" id="JAIQCV010000004">
    <property type="protein sequence ID" value="KAH1108087.1"/>
    <property type="molecule type" value="Genomic_DNA"/>
</dbReference>
<evidence type="ECO:0000313" key="2">
    <source>
        <dbReference type="EMBL" id="KAH1108087.1"/>
    </source>
</evidence>
<gene>
    <name evidence="2" type="ORF">J1N35_011855</name>
</gene>
<dbReference type="InterPro" id="IPR036047">
    <property type="entry name" value="F-box-like_dom_sf"/>
</dbReference>
<feature type="non-terminal residue" evidence="2">
    <location>
        <position position="100"/>
    </location>
</feature>
<dbReference type="InterPro" id="IPR001810">
    <property type="entry name" value="F-box_dom"/>
</dbReference>
<sequence>RNLMLVSAMCYSKAPKVNNSHVMSDILLRLPLKDLVGCKCVYKSWNTLISNPVKPQYNISGFFLQKFLYLELHSKFLLFPCEGRVDAAPKPSLSFIENDK</sequence>
<dbReference type="SUPFAM" id="SSF81383">
    <property type="entry name" value="F-box domain"/>
    <property type="match status" value="1"/>
</dbReference>
<dbReference type="Pfam" id="PF00646">
    <property type="entry name" value="F-box"/>
    <property type="match status" value="1"/>
</dbReference>
<keyword evidence="3" id="KW-1185">Reference proteome</keyword>
<comment type="caution">
    <text evidence="2">The sequence shown here is derived from an EMBL/GenBank/DDBJ whole genome shotgun (WGS) entry which is preliminary data.</text>
</comment>
<feature type="domain" description="F-box" evidence="1">
    <location>
        <begin position="21"/>
        <end position="53"/>
    </location>
</feature>
<dbReference type="AlphaFoldDB" id="A0A9D4ABU3"/>
<feature type="non-terminal residue" evidence="2">
    <location>
        <position position="1"/>
    </location>
</feature>
<dbReference type="Proteomes" id="UP000828251">
    <property type="component" value="Unassembled WGS sequence"/>
</dbReference>
<protein>
    <recommendedName>
        <fullName evidence="1">F-box domain-containing protein</fullName>
    </recommendedName>
</protein>
<name>A0A9D4ABU3_9ROSI</name>